<keyword evidence="1 3" id="KW-0378">Hydrolase</keyword>
<dbReference type="InterPro" id="IPR050300">
    <property type="entry name" value="GDXG_lipolytic_enzyme"/>
</dbReference>
<evidence type="ECO:0000256" key="1">
    <source>
        <dbReference type="ARBA" id="ARBA00022801"/>
    </source>
</evidence>
<dbReference type="Gene3D" id="3.40.50.1820">
    <property type="entry name" value="alpha/beta hydrolase"/>
    <property type="match status" value="1"/>
</dbReference>
<accession>A0ABS8NCS7</accession>
<dbReference type="RefSeq" id="WP_230271414.1">
    <property type="nucleotide sequence ID" value="NZ_JAJKFW010000006.1"/>
</dbReference>
<evidence type="ECO:0000313" key="4">
    <source>
        <dbReference type="Proteomes" id="UP001430306"/>
    </source>
</evidence>
<evidence type="ECO:0000313" key="3">
    <source>
        <dbReference type="EMBL" id="MCC9641346.1"/>
    </source>
</evidence>
<sequence>MPLHPQAQAHVEMLRELNPPRWEDLGVQKARRGFSALKESFGYGPEMHSVEDKGLCGLDPDGVSLEVPVRIYRPTNSGAPQPVAMFFHGGGWVLGDIESHDTTCRRLAAASKAVVVSVDYRRSPETPFPGPLHDCYVATMAVAKAAADLGVDADRMAVVGDSAGGNLAASVGLLAQHAATVNLKYAMLLYPVVTPHFDSASYEAFESGFGLTKRTMKWFWSNYLGRDVEEKSEHAEPLADLLRADFSGFPATHVLVAGYDVLRDEGLALADRMEAAGVSVTRENADDMLHGYLHFAGQFETGVFGMRALGQRMAEALSSV</sequence>
<dbReference type="PANTHER" id="PTHR48081">
    <property type="entry name" value="AB HYDROLASE SUPERFAMILY PROTEIN C4A8.06C"/>
    <property type="match status" value="1"/>
</dbReference>
<dbReference type="InterPro" id="IPR013094">
    <property type="entry name" value="AB_hydrolase_3"/>
</dbReference>
<feature type="domain" description="Alpha/beta hydrolase fold-3" evidence="2">
    <location>
        <begin position="85"/>
        <end position="293"/>
    </location>
</feature>
<proteinExistence type="predicted"/>
<dbReference type="InterPro" id="IPR029058">
    <property type="entry name" value="AB_hydrolase_fold"/>
</dbReference>
<reference evidence="3" key="1">
    <citation type="submission" date="2021-11" db="EMBL/GenBank/DDBJ databases">
        <title>Genome sequence.</title>
        <authorList>
            <person name="Sun Q."/>
        </authorList>
    </citation>
    <scope>NUCLEOTIDE SEQUENCE</scope>
    <source>
        <strain evidence="3">JC740</strain>
    </source>
</reference>
<dbReference type="EMBL" id="JAJKFW010000006">
    <property type="protein sequence ID" value="MCC9641346.1"/>
    <property type="molecule type" value="Genomic_DNA"/>
</dbReference>
<dbReference type="SUPFAM" id="SSF53474">
    <property type="entry name" value="alpha/beta-Hydrolases"/>
    <property type="match status" value="1"/>
</dbReference>
<protein>
    <submittedName>
        <fullName evidence="3">Alpha/beta hydrolase</fullName>
    </submittedName>
</protein>
<dbReference type="Pfam" id="PF07859">
    <property type="entry name" value="Abhydrolase_3"/>
    <property type="match status" value="1"/>
</dbReference>
<keyword evidence="4" id="KW-1185">Reference proteome</keyword>
<name>A0ABS8NCS7_9BACT</name>
<evidence type="ECO:0000259" key="2">
    <source>
        <dbReference type="Pfam" id="PF07859"/>
    </source>
</evidence>
<dbReference type="PANTHER" id="PTHR48081:SF8">
    <property type="entry name" value="ALPHA_BETA HYDROLASE FOLD-3 DOMAIN-CONTAINING PROTEIN-RELATED"/>
    <property type="match status" value="1"/>
</dbReference>
<dbReference type="GO" id="GO:0016787">
    <property type="term" value="F:hydrolase activity"/>
    <property type="evidence" value="ECO:0007669"/>
    <property type="project" value="UniProtKB-KW"/>
</dbReference>
<dbReference type="Proteomes" id="UP001430306">
    <property type="component" value="Unassembled WGS sequence"/>
</dbReference>
<comment type="caution">
    <text evidence="3">The sequence shown here is derived from an EMBL/GenBank/DDBJ whole genome shotgun (WGS) entry which is preliminary data.</text>
</comment>
<gene>
    <name evidence="3" type="ORF">LOC71_03600</name>
</gene>
<organism evidence="3 4">
    <name type="scientific">Rhodopirellula halodulae</name>
    <dbReference type="NCBI Taxonomy" id="2894198"/>
    <lineage>
        <taxon>Bacteria</taxon>
        <taxon>Pseudomonadati</taxon>
        <taxon>Planctomycetota</taxon>
        <taxon>Planctomycetia</taxon>
        <taxon>Pirellulales</taxon>
        <taxon>Pirellulaceae</taxon>
        <taxon>Rhodopirellula</taxon>
    </lineage>
</organism>